<comment type="catalytic activity">
    <reaction evidence="22">
        <text>eburicol + reduced [NADPH--hemoprotein reductase] + O2 = 32-hydroxyeburicol + oxidized [NADPH--hemoprotein reductase] + H2O + H(+)</text>
        <dbReference type="Rhea" id="RHEA:75427"/>
        <dbReference type="Rhea" id="RHEA-COMP:11964"/>
        <dbReference type="Rhea" id="RHEA-COMP:11965"/>
        <dbReference type="ChEBI" id="CHEBI:15377"/>
        <dbReference type="ChEBI" id="CHEBI:15378"/>
        <dbReference type="ChEBI" id="CHEBI:15379"/>
        <dbReference type="ChEBI" id="CHEBI:57618"/>
        <dbReference type="ChEBI" id="CHEBI:58210"/>
        <dbReference type="ChEBI" id="CHEBI:70315"/>
        <dbReference type="ChEBI" id="CHEBI:194328"/>
    </reaction>
    <physiologicalReaction direction="left-to-right" evidence="22">
        <dbReference type="Rhea" id="RHEA:75428"/>
    </physiologicalReaction>
</comment>
<gene>
    <name evidence="28" type="ORF">N7498_002546</name>
</gene>
<keyword evidence="29" id="KW-1185">Reference proteome</keyword>
<evidence type="ECO:0000256" key="15">
    <source>
        <dbReference type="ARBA" id="ARBA00047670"/>
    </source>
</evidence>
<organism evidence="28 29">
    <name type="scientific">Penicillium cinerascens</name>
    <dbReference type="NCBI Taxonomy" id="70096"/>
    <lineage>
        <taxon>Eukaryota</taxon>
        <taxon>Fungi</taxon>
        <taxon>Dikarya</taxon>
        <taxon>Ascomycota</taxon>
        <taxon>Pezizomycotina</taxon>
        <taxon>Eurotiomycetes</taxon>
        <taxon>Eurotiomycetidae</taxon>
        <taxon>Eurotiales</taxon>
        <taxon>Aspergillaceae</taxon>
        <taxon>Penicillium</taxon>
    </lineage>
</organism>
<dbReference type="InterPro" id="IPR001128">
    <property type="entry name" value="Cyt_P450"/>
</dbReference>
<evidence type="ECO:0000256" key="2">
    <source>
        <dbReference type="ARBA" id="ARBA00004370"/>
    </source>
</evidence>
<accession>A0A9W9TBB7</accession>
<comment type="caution">
    <text evidence="28">The sequence shown here is derived from an EMBL/GenBank/DDBJ whole genome shotgun (WGS) entry which is preliminary data.</text>
</comment>
<dbReference type="PANTHER" id="PTHR24304">
    <property type="entry name" value="CYTOCHROME P450 FAMILY 7"/>
    <property type="match status" value="1"/>
</dbReference>
<evidence type="ECO:0000256" key="1">
    <source>
        <dbReference type="ARBA" id="ARBA00001971"/>
    </source>
</evidence>
<dbReference type="PROSITE" id="PS00086">
    <property type="entry name" value="CYTOCHROME_P450"/>
    <property type="match status" value="1"/>
</dbReference>
<evidence type="ECO:0000256" key="8">
    <source>
        <dbReference type="ARBA" id="ARBA00023002"/>
    </source>
</evidence>
<dbReference type="GO" id="GO:0005506">
    <property type="term" value="F:iron ion binding"/>
    <property type="evidence" value="ECO:0007669"/>
    <property type="project" value="InterPro"/>
</dbReference>
<sequence length="510" mass="58202">MELLVPLVIGQILRISGYVAAIALVSVVMNLIHQLFFYKRNEPPVVFHLFPFIGSTISYGMDPYKFFFSSREKYGDIFTFILLGKKITVFLGTEGNEFILNGKLKDVNAEEVYGKLTTPVFGSDVVYDCSNSKLMEQKKFIKFGLSQEALECYVPLIEEEVNQYIKTSGKFKGPTGTIDLASVMAEITIFTAGRTLQGSEVRAKLTSEFADLYHDLDLGFSPINFMLPWAPLPHNRKRDTAHARMREIYLEIIRERRNSGEQDTQAKDMIWNLMRCVYRDGHKIPDKEIAHMMITLLMAGQHSSSAISCWIMLRLASQPEMTEKLYAEQINALGADLPQLEFAHLEKLPLHAHVIKETLRIHSSIHTLMRKVKNPLPVPGTPYVIPTTHTLLSSPGVTARDERFFKNAMTWDPHRWELRVEEEEGDTVDYGYGAVSKGTRSPYLPFGAGRHRCIGEKFAYLNLTVIVATLVREFRFFNPEERNGVPETDYSSLFSRPMQPATVRWERRGE</sequence>
<comment type="catalytic activity">
    <reaction evidence="14">
        <text>a 14alpha-hydroxymethyl steroid + reduced [NADPH--hemoprotein reductase] + O2 = a 14alpha-formyl steroid + oxidized [NADPH--hemoprotein reductase] + 2 H2O + H(+)</text>
        <dbReference type="Rhea" id="RHEA:68064"/>
        <dbReference type="Rhea" id="RHEA-COMP:11964"/>
        <dbReference type="Rhea" id="RHEA-COMP:11965"/>
        <dbReference type="ChEBI" id="CHEBI:15377"/>
        <dbReference type="ChEBI" id="CHEBI:15378"/>
        <dbReference type="ChEBI" id="CHEBI:15379"/>
        <dbReference type="ChEBI" id="CHEBI:57618"/>
        <dbReference type="ChEBI" id="CHEBI:58210"/>
        <dbReference type="ChEBI" id="CHEBI:176901"/>
        <dbReference type="ChEBI" id="CHEBI:176902"/>
    </reaction>
    <physiologicalReaction direction="left-to-right" evidence="14">
        <dbReference type="Rhea" id="RHEA:68065"/>
    </physiologicalReaction>
</comment>
<evidence type="ECO:0000313" key="29">
    <source>
        <dbReference type="Proteomes" id="UP001150904"/>
    </source>
</evidence>
<feature type="binding site" description="axial binding residue" evidence="25">
    <location>
        <position position="453"/>
    </location>
    <ligand>
        <name>heme</name>
        <dbReference type="ChEBI" id="CHEBI:30413"/>
    </ligand>
    <ligandPart>
        <name>Fe</name>
        <dbReference type="ChEBI" id="CHEBI:18248"/>
    </ligandPart>
</feature>
<evidence type="ECO:0000256" key="4">
    <source>
        <dbReference type="ARBA" id="ARBA00022617"/>
    </source>
</evidence>
<keyword evidence="7 27" id="KW-1133">Transmembrane helix</keyword>
<comment type="catalytic activity">
    <reaction evidence="21">
        <text>32-oxoeburicol + reduced [NADPH--hemoprotein reductase] + O2 = 14-demethyleburicol + formate + oxidized [NADPH--hemoprotein reductase] + H2O + 2 H(+)</text>
        <dbReference type="Rhea" id="RHEA:75435"/>
        <dbReference type="Rhea" id="RHEA-COMP:11964"/>
        <dbReference type="Rhea" id="RHEA-COMP:11965"/>
        <dbReference type="ChEBI" id="CHEBI:15377"/>
        <dbReference type="ChEBI" id="CHEBI:15378"/>
        <dbReference type="ChEBI" id="CHEBI:15379"/>
        <dbReference type="ChEBI" id="CHEBI:15740"/>
        <dbReference type="ChEBI" id="CHEBI:57618"/>
        <dbReference type="ChEBI" id="CHEBI:58210"/>
        <dbReference type="ChEBI" id="CHEBI:194329"/>
        <dbReference type="ChEBI" id="CHEBI:194330"/>
    </reaction>
    <physiologicalReaction direction="left-to-right" evidence="21">
        <dbReference type="Rhea" id="RHEA:75436"/>
    </physiologicalReaction>
</comment>
<evidence type="ECO:0000256" key="11">
    <source>
        <dbReference type="ARBA" id="ARBA00023136"/>
    </source>
</evidence>
<keyword evidence="11 27" id="KW-0472">Membrane</keyword>
<evidence type="ECO:0000256" key="24">
    <source>
        <dbReference type="ARBA" id="ARBA00052625"/>
    </source>
</evidence>
<dbReference type="InterPro" id="IPR036396">
    <property type="entry name" value="Cyt_P450_sf"/>
</dbReference>
<dbReference type="FunFam" id="1.10.630.10:FF:000033">
    <property type="entry name" value="14-alpha sterol demethylase"/>
    <property type="match status" value="1"/>
</dbReference>
<evidence type="ECO:0000256" key="7">
    <source>
        <dbReference type="ARBA" id="ARBA00022989"/>
    </source>
</evidence>
<comment type="catalytic activity">
    <reaction evidence="24">
        <text>eburicol + 3 reduced [NADPH--hemoprotein reductase] + 3 O2 = 14-demethyleburicol + formate + 3 oxidized [NADPH--hemoprotein reductase] + 4 H2O + 4 H(+)</text>
        <dbReference type="Rhea" id="RHEA:75439"/>
        <dbReference type="Rhea" id="RHEA-COMP:11964"/>
        <dbReference type="Rhea" id="RHEA-COMP:11965"/>
        <dbReference type="ChEBI" id="CHEBI:15377"/>
        <dbReference type="ChEBI" id="CHEBI:15378"/>
        <dbReference type="ChEBI" id="CHEBI:15379"/>
        <dbReference type="ChEBI" id="CHEBI:15740"/>
        <dbReference type="ChEBI" id="CHEBI:57618"/>
        <dbReference type="ChEBI" id="CHEBI:58210"/>
        <dbReference type="ChEBI" id="CHEBI:70315"/>
        <dbReference type="ChEBI" id="CHEBI:194330"/>
    </reaction>
    <physiologicalReaction direction="left-to-right" evidence="24">
        <dbReference type="Rhea" id="RHEA:75440"/>
    </physiologicalReaction>
</comment>
<evidence type="ECO:0000256" key="21">
    <source>
        <dbReference type="ARBA" id="ARBA00051540"/>
    </source>
</evidence>
<keyword evidence="6 25" id="KW-0479">Metal-binding</keyword>
<evidence type="ECO:0000256" key="19">
    <source>
        <dbReference type="ARBA" id="ARBA00049163"/>
    </source>
</evidence>
<proteinExistence type="inferred from homology"/>
<protein>
    <recommendedName>
        <fullName evidence="12">sterol 14alpha-demethylase</fullName>
        <ecNumber evidence="12">1.14.14.154</ecNumber>
    </recommendedName>
</protein>
<keyword evidence="9 25" id="KW-0408">Iron</keyword>
<comment type="catalytic activity">
    <reaction evidence="20">
        <text>a 14alpha-formyl steroid + reduced [NADPH--hemoprotein reductase] + O2 = a Delta(14) steroid + formate + oxidized [NADPH--hemoprotein reductase] + H2O + 2 H(+)</text>
        <dbReference type="Rhea" id="RHEA:68068"/>
        <dbReference type="Rhea" id="RHEA-COMP:11964"/>
        <dbReference type="Rhea" id="RHEA-COMP:11965"/>
        <dbReference type="ChEBI" id="CHEBI:15377"/>
        <dbReference type="ChEBI" id="CHEBI:15378"/>
        <dbReference type="ChEBI" id="CHEBI:15379"/>
        <dbReference type="ChEBI" id="CHEBI:15740"/>
        <dbReference type="ChEBI" id="CHEBI:57618"/>
        <dbReference type="ChEBI" id="CHEBI:58210"/>
        <dbReference type="ChEBI" id="CHEBI:138031"/>
        <dbReference type="ChEBI" id="CHEBI:176902"/>
    </reaction>
    <physiologicalReaction direction="left-to-right" evidence="20">
        <dbReference type="Rhea" id="RHEA:68069"/>
    </physiologicalReaction>
</comment>
<feature type="transmembrane region" description="Helical" evidence="27">
    <location>
        <begin position="44"/>
        <end position="61"/>
    </location>
</feature>
<dbReference type="Pfam" id="PF00067">
    <property type="entry name" value="p450"/>
    <property type="match status" value="1"/>
</dbReference>
<dbReference type="PANTHER" id="PTHR24304:SF2">
    <property type="entry name" value="24-HYDROXYCHOLESTEROL 7-ALPHA-HYDROXYLASE"/>
    <property type="match status" value="1"/>
</dbReference>
<evidence type="ECO:0000256" key="25">
    <source>
        <dbReference type="PIRSR" id="PIRSR602403-1"/>
    </source>
</evidence>
<comment type="cofactor">
    <cofactor evidence="1 25">
        <name>heme</name>
        <dbReference type="ChEBI" id="CHEBI:30413"/>
    </cofactor>
</comment>
<evidence type="ECO:0000256" key="23">
    <source>
        <dbReference type="ARBA" id="ARBA00052067"/>
    </source>
</evidence>
<dbReference type="GeneID" id="83176909"/>
<dbReference type="GO" id="GO:0020037">
    <property type="term" value="F:heme binding"/>
    <property type="evidence" value="ECO:0007669"/>
    <property type="project" value="InterPro"/>
</dbReference>
<dbReference type="PRINTS" id="PR00385">
    <property type="entry name" value="P450"/>
</dbReference>
<evidence type="ECO:0000256" key="10">
    <source>
        <dbReference type="ARBA" id="ARBA00023033"/>
    </source>
</evidence>
<comment type="catalytic activity">
    <reaction evidence="23">
        <text>32-hydroxyeburicol + reduced [NADPH--hemoprotein reductase] + O2 = 32-oxoeburicol + oxidized [NADPH--hemoprotein reductase] + 2 H2O + H(+)</text>
        <dbReference type="Rhea" id="RHEA:75431"/>
        <dbReference type="Rhea" id="RHEA-COMP:11964"/>
        <dbReference type="Rhea" id="RHEA-COMP:11965"/>
        <dbReference type="ChEBI" id="CHEBI:15377"/>
        <dbReference type="ChEBI" id="CHEBI:15378"/>
        <dbReference type="ChEBI" id="CHEBI:15379"/>
        <dbReference type="ChEBI" id="CHEBI:57618"/>
        <dbReference type="ChEBI" id="CHEBI:58210"/>
        <dbReference type="ChEBI" id="CHEBI:194328"/>
        <dbReference type="ChEBI" id="CHEBI:194329"/>
    </reaction>
    <physiologicalReaction direction="left-to-right" evidence="23">
        <dbReference type="Rhea" id="RHEA:75432"/>
    </physiologicalReaction>
</comment>
<comment type="catalytic activity">
    <reaction evidence="13">
        <text>32-hydroxylanosterol + reduced [NADPH--hemoprotein reductase] + O2 = 32-oxolanosterol + oxidized [NADPH--hemoprotein reductase] + 2 H2O + H(+)</text>
        <dbReference type="Rhea" id="RHEA:75107"/>
        <dbReference type="Rhea" id="RHEA-COMP:11964"/>
        <dbReference type="Rhea" id="RHEA-COMP:11965"/>
        <dbReference type="ChEBI" id="CHEBI:15377"/>
        <dbReference type="ChEBI" id="CHEBI:15378"/>
        <dbReference type="ChEBI" id="CHEBI:15379"/>
        <dbReference type="ChEBI" id="CHEBI:57618"/>
        <dbReference type="ChEBI" id="CHEBI:58210"/>
        <dbReference type="ChEBI" id="CHEBI:166681"/>
        <dbReference type="ChEBI" id="CHEBI:166806"/>
    </reaction>
    <physiologicalReaction direction="left-to-right" evidence="13">
        <dbReference type="Rhea" id="RHEA:75108"/>
    </physiologicalReaction>
</comment>
<comment type="similarity">
    <text evidence="3 26">Belongs to the cytochrome P450 family.</text>
</comment>
<dbReference type="GO" id="GO:0008398">
    <property type="term" value="F:sterol 14-demethylase activity"/>
    <property type="evidence" value="ECO:0007669"/>
    <property type="project" value="UniProtKB-EC"/>
</dbReference>
<evidence type="ECO:0000256" key="12">
    <source>
        <dbReference type="ARBA" id="ARBA00038974"/>
    </source>
</evidence>
<dbReference type="GO" id="GO:0043386">
    <property type="term" value="P:mycotoxin biosynthetic process"/>
    <property type="evidence" value="ECO:0007669"/>
    <property type="project" value="UniProtKB-ARBA"/>
</dbReference>
<evidence type="ECO:0000256" key="14">
    <source>
        <dbReference type="ARBA" id="ARBA00047587"/>
    </source>
</evidence>
<dbReference type="SUPFAM" id="SSF48264">
    <property type="entry name" value="Cytochrome P450"/>
    <property type="match status" value="1"/>
</dbReference>
<feature type="transmembrane region" description="Helical" evidence="27">
    <location>
        <begin position="12"/>
        <end position="32"/>
    </location>
</feature>
<dbReference type="InterPro" id="IPR017972">
    <property type="entry name" value="Cyt_P450_CS"/>
</dbReference>
<reference evidence="28" key="1">
    <citation type="submission" date="2022-12" db="EMBL/GenBank/DDBJ databases">
        <authorList>
            <person name="Petersen C."/>
        </authorList>
    </citation>
    <scope>NUCLEOTIDE SEQUENCE</scope>
    <source>
        <strain evidence="28">IBT 15544</strain>
    </source>
</reference>
<name>A0A9W9TBB7_9EURO</name>
<dbReference type="GO" id="GO:0016020">
    <property type="term" value="C:membrane"/>
    <property type="evidence" value="ECO:0007669"/>
    <property type="project" value="UniProtKB-SubCell"/>
</dbReference>
<evidence type="ECO:0000256" key="5">
    <source>
        <dbReference type="ARBA" id="ARBA00022692"/>
    </source>
</evidence>
<evidence type="ECO:0000313" key="28">
    <source>
        <dbReference type="EMBL" id="KAJ5216139.1"/>
    </source>
</evidence>
<dbReference type="EC" id="1.14.14.154" evidence="12"/>
<evidence type="ECO:0000256" key="18">
    <source>
        <dbReference type="ARBA" id="ARBA00048866"/>
    </source>
</evidence>
<comment type="catalytic activity">
    <reaction evidence="16">
        <text>a 14alpha-methyl steroid + 3 reduced [NADPH--hemoprotein reductase] + 3 O2 = a Delta(14) steroid + formate + 3 oxidized [NADPH--hemoprotein reductase] + 4 H2O + 4 H(+)</text>
        <dbReference type="Rhea" id="RHEA:54028"/>
        <dbReference type="Rhea" id="RHEA-COMP:11964"/>
        <dbReference type="Rhea" id="RHEA-COMP:11965"/>
        <dbReference type="ChEBI" id="CHEBI:15377"/>
        <dbReference type="ChEBI" id="CHEBI:15378"/>
        <dbReference type="ChEBI" id="CHEBI:15379"/>
        <dbReference type="ChEBI" id="CHEBI:15740"/>
        <dbReference type="ChEBI" id="CHEBI:57618"/>
        <dbReference type="ChEBI" id="CHEBI:58210"/>
        <dbReference type="ChEBI" id="CHEBI:138029"/>
        <dbReference type="ChEBI" id="CHEBI:138031"/>
        <dbReference type="EC" id="1.14.14.154"/>
    </reaction>
    <physiologicalReaction direction="left-to-right" evidence="16">
        <dbReference type="Rhea" id="RHEA:54029"/>
    </physiologicalReaction>
</comment>
<dbReference type="InterPro" id="IPR002403">
    <property type="entry name" value="Cyt_P450_E_grp-IV"/>
</dbReference>
<evidence type="ECO:0000256" key="13">
    <source>
        <dbReference type="ARBA" id="ARBA00047379"/>
    </source>
</evidence>
<evidence type="ECO:0000256" key="17">
    <source>
        <dbReference type="ARBA" id="ARBA00048479"/>
    </source>
</evidence>
<dbReference type="EMBL" id="JAPQKR010000005">
    <property type="protein sequence ID" value="KAJ5216139.1"/>
    <property type="molecule type" value="Genomic_DNA"/>
</dbReference>
<dbReference type="Proteomes" id="UP001150904">
    <property type="component" value="Unassembled WGS sequence"/>
</dbReference>
<evidence type="ECO:0000256" key="27">
    <source>
        <dbReference type="SAM" id="Phobius"/>
    </source>
</evidence>
<dbReference type="CDD" id="cd11042">
    <property type="entry name" value="CYP51-like"/>
    <property type="match status" value="1"/>
</dbReference>
<dbReference type="RefSeq" id="XP_058311952.1">
    <property type="nucleotide sequence ID" value="XM_058449608.1"/>
</dbReference>
<keyword evidence="10 26" id="KW-0503">Monooxygenase</keyword>
<comment type="catalytic activity">
    <reaction evidence="15">
        <text>lanosterol + 3 reduced [NADPH--hemoprotein reductase] + 3 O2 = 4,4-dimethyl-5alpha-cholesta-8,14,24-trien-3beta-ol + formate + 3 oxidized [NADPH--hemoprotein reductase] + 4 H2O + 4 H(+)</text>
        <dbReference type="Rhea" id="RHEA:25286"/>
        <dbReference type="Rhea" id="RHEA-COMP:11964"/>
        <dbReference type="Rhea" id="RHEA-COMP:11965"/>
        <dbReference type="ChEBI" id="CHEBI:15377"/>
        <dbReference type="ChEBI" id="CHEBI:15378"/>
        <dbReference type="ChEBI" id="CHEBI:15379"/>
        <dbReference type="ChEBI" id="CHEBI:15740"/>
        <dbReference type="ChEBI" id="CHEBI:16521"/>
        <dbReference type="ChEBI" id="CHEBI:17813"/>
        <dbReference type="ChEBI" id="CHEBI:57618"/>
        <dbReference type="ChEBI" id="CHEBI:58210"/>
        <dbReference type="EC" id="1.14.14.154"/>
    </reaction>
    <physiologicalReaction direction="left-to-right" evidence="15">
        <dbReference type="Rhea" id="RHEA:25287"/>
    </physiologicalReaction>
</comment>
<comment type="catalytic activity">
    <reaction evidence="19">
        <text>lanosterol + reduced [NADPH--hemoprotein reductase] + O2 = 32-hydroxylanosterol + oxidized [NADPH--hemoprotein reductase] + H2O + H(+)</text>
        <dbReference type="Rhea" id="RHEA:75103"/>
        <dbReference type="Rhea" id="RHEA-COMP:11964"/>
        <dbReference type="Rhea" id="RHEA-COMP:11965"/>
        <dbReference type="ChEBI" id="CHEBI:15377"/>
        <dbReference type="ChEBI" id="CHEBI:15378"/>
        <dbReference type="ChEBI" id="CHEBI:15379"/>
        <dbReference type="ChEBI" id="CHEBI:16521"/>
        <dbReference type="ChEBI" id="CHEBI:57618"/>
        <dbReference type="ChEBI" id="CHEBI:58210"/>
        <dbReference type="ChEBI" id="CHEBI:166806"/>
    </reaction>
    <physiologicalReaction direction="left-to-right" evidence="19">
        <dbReference type="Rhea" id="RHEA:75104"/>
    </physiologicalReaction>
</comment>
<evidence type="ECO:0000256" key="6">
    <source>
        <dbReference type="ARBA" id="ARBA00022723"/>
    </source>
</evidence>
<evidence type="ECO:0000256" key="20">
    <source>
        <dbReference type="ARBA" id="ARBA00049450"/>
    </source>
</evidence>
<comment type="subcellular location">
    <subcellularLocation>
        <location evidence="2">Membrane</location>
    </subcellularLocation>
</comment>
<keyword evidence="8 26" id="KW-0560">Oxidoreductase</keyword>
<evidence type="ECO:0000256" key="22">
    <source>
        <dbReference type="ARBA" id="ARBA00051806"/>
    </source>
</evidence>
<dbReference type="Gene3D" id="1.10.630.10">
    <property type="entry name" value="Cytochrome P450"/>
    <property type="match status" value="1"/>
</dbReference>
<keyword evidence="5 27" id="KW-0812">Transmembrane</keyword>
<comment type="catalytic activity">
    <reaction evidence="18">
        <text>a 14alpha-methyl steroid + reduced [NADPH--hemoprotein reductase] + O2 = a 14alpha-hydroxymethyl steroid + oxidized [NADPH--hemoprotein reductase] + H2O + H(+)</text>
        <dbReference type="Rhea" id="RHEA:68060"/>
        <dbReference type="Rhea" id="RHEA-COMP:11964"/>
        <dbReference type="Rhea" id="RHEA-COMP:11965"/>
        <dbReference type="ChEBI" id="CHEBI:15377"/>
        <dbReference type="ChEBI" id="CHEBI:15378"/>
        <dbReference type="ChEBI" id="CHEBI:15379"/>
        <dbReference type="ChEBI" id="CHEBI:57618"/>
        <dbReference type="ChEBI" id="CHEBI:58210"/>
        <dbReference type="ChEBI" id="CHEBI:138029"/>
        <dbReference type="ChEBI" id="CHEBI:176901"/>
    </reaction>
    <physiologicalReaction direction="left-to-right" evidence="18">
        <dbReference type="Rhea" id="RHEA:68061"/>
    </physiologicalReaction>
</comment>
<evidence type="ECO:0000256" key="26">
    <source>
        <dbReference type="RuleBase" id="RU000461"/>
    </source>
</evidence>
<comment type="catalytic activity">
    <reaction evidence="17">
        <text>32-oxolanosterol + reduced [NADPH--hemoprotein reductase] + O2 = 4,4-dimethyl-5alpha-cholesta-8,14,24-trien-3beta-ol + formate + oxidized [NADPH--hemoprotein reductase] + H2O + 2 H(+)</text>
        <dbReference type="Rhea" id="RHEA:75111"/>
        <dbReference type="Rhea" id="RHEA-COMP:11964"/>
        <dbReference type="Rhea" id="RHEA-COMP:11965"/>
        <dbReference type="ChEBI" id="CHEBI:15377"/>
        <dbReference type="ChEBI" id="CHEBI:15378"/>
        <dbReference type="ChEBI" id="CHEBI:15379"/>
        <dbReference type="ChEBI" id="CHEBI:15740"/>
        <dbReference type="ChEBI" id="CHEBI:17813"/>
        <dbReference type="ChEBI" id="CHEBI:57618"/>
        <dbReference type="ChEBI" id="CHEBI:58210"/>
        <dbReference type="ChEBI" id="CHEBI:166681"/>
    </reaction>
    <physiologicalReaction direction="left-to-right" evidence="17">
        <dbReference type="Rhea" id="RHEA:75112"/>
    </physiologicalReaction>
</comment>
<dbReference type="AlphaFoldDB" id="A0A9W9TBB7"/>
<evidence type="ECO:0000256" key="16">
    <source>
        <dbReference type="ARBA" id="ARBA00047702"/>
    </source>
</evidence>
<reference evidence="28" key="2">
    <citation type="journal article" date="2023" name="IMA Fungus">
        <title>Comparative genomic study of the Penicillium genus elucidates a diverse pangenome and 15 lateral gene transfer events.</title>
        <authorList>
            <person name="Petersen C."/>
            <person name="Sorensen T."/>
            <person name="Nielsen M.R."/>
            <person name="Sondergaard T.E."/>
            <person name="Sorensen J.L."/>
            <person name="Fitzpatrick D.A."/>
            <person name="Frisvad J.C."/>
            <person name="Nielsen K.L."/>
        </authorList>
    </citation>
    <scope>NUCLEOTIDE SEQUENCE</scope>
    <source>
        <strain evidence="28">IBT 15544</strain>
    </source>
</reference>
<dbReference type="InterPro" id="IPR050529">
    <property type="entry name" value="CYP450_sterol_14alpha_dmase"/>
</dbReference>
<dbReference type="OrthoDB" id="1055148at2759"/>
<evidence type="ECO:0000256" key="3">
    <source>
        <dbReference type="ARBA" id="ARBA00010617"/>
    </source>
</evidence>
<evidence type="ECO:0000256" key="9">
    <source>
        <dbReference type="ARBA" id="ARBA00023004"/>
    </source>
</evidence>
<keyword evidence="4 25" id="KW-0349">Heme</keyword>
<dbReference type="PRINTS" id="PR00465">
    <property type="entry name" value="EP450IV"/>
</dbReference>